<evidence type="ECO:0000256" key="4">
    <source>
        <dbReference type="ARBA" id="ARBA00022989"/>
    </source>
</evidence>
<name>A0A1H1NRV2_9CELL</name>
<evidence type="ECO:0000256" key="1">
    <source>
        <dbReference type="ARBA" id="ARBA00004141"/>
    </source>
</evidence>
<sequence length="300" mass="30692">MDLGLLGAFLGGVLTLLSPCSVMLLPAFFSYAFTDPRTIVERTGVFYLGLITTLVPLGVLAGSLGALVNRYRTDVVTVASVVVILLGLLMLLGVQVPGLRRGVSTGSTTGVGVSTGSTGAAGATGANTSTFAVYALGTVYGLAGVCAGPLLGAALTFAALGGSALYGGVVLLVFAAGMALPLLLLALLWGRLPFVRRLVRPREISVGPWRNTWTGVVGGVLTIAVGVLLLLTEGTATLGGVLGAPQQFRLESWVMETTGSVPDVAVIVVVAVLAAGAWWLLRRRRRLRAGQASSDALSSD</sequence>
<feature type="transmembrane region" description="Helical" evidence="6">
    <location>
        <begin position="164"/>
        <end position="190"/>
    </location>
</feature>
<feature type="transmembrane region" description="Helical" evidence="6">
    <location>
        <begin position="75"/>
        <end position="94"/>
    </location>
</feature>
<protein>
    <submittedName>
        <fullName evidence="8">Cytochrome c biogenesis protein CcdA</fullName>
    </submittedName>
</protein>
<feature type="transmembrane region" description="Helical" evidence="6">
    <location>
        <begin position="211"/>
        <end position="231"/>
    </location>
</feature>
<dbReference type="eggNOG" id="COG0785">
    <property type="taxonomic scope" value="Bacteria"/>
</dbReference>
<dbReference type="STRING" id="545619.SAMN04489860_0600"/>
<feature type="transmembrane region" description="Helical" evidence="6">
    <location>
        <begin position="6"/>
        <end position="33"/>
    </location>
</feature>
<gene>
    <name evidence="8" type="ORF">SAMN04489860_0600</name>
</gene>
<evidence type="ECO:0000313" key="9">
    <source>
        <dbReference type="Proteomes" id="UP000185663"/>
    </source>
</evidence>
<evidence type="ECO:0000256" key="2">
    <source>
        <dbReference type="ARBA" id="ARBA00006143"/>
    </source>
</evidence>
<accession>A0A1H1NRV2</accession>
<keyword evidence="4 6" id="KW-1133">Transmembrane helix</keyword>
<evidence type="ECO:0000259" key="7">
    <source>
        <dbReference type="Pfam" id="PF02683"/>
    </source>
</evidence>
<dbReference type="OrthoDB" id="4332145at2"/>
<comment type="subcellular location">
    <subcellularLocation>
        <location evidence="1">Membrane</location>
        <topology evidence="1">Multi-pass membrane protein</topology>
    </subcellularLocation>
</comment>
<keyword evidence="9" id="KW-1185">Reference proteome</keyword>
<dbReference type="Proteomes" id="UP000185663">
    <property type="component" value="Chromosome I"/>
</dbReference>
<dbReference type="RefSeq" id="WP_083371530.1">
    <property type="nucleotide sequence ID" value="NZ_LT629776.1"/>
</dbReference>
<keyword evidence="3 6" id="KW-0812">Transmembrane</keyword>
<proteinExistence type="inferred from homology"/>
<keyword evidence="5 6" id="KW-0472">Membrane</keyword>
<evidence type="ECO:0000256" key="5">
    <source>
        <dbReference type="ARBA" id="ARBA00023136"/>
    </source>
</evidence>
<evidence type="ECO:0000256" key="6">
    <source>
        <dbReference type="SAM" id="Phobius"/>
    </source>
</evidence>
<reference evidence="9" key="1">
    <citation type="submission" date="2016-10" db="EMBL/GenBank/DDBJ databases">
        <authorList>
            <person name="Varghese N."/>
            <person name="Submissions S."/>
        </authorList>
    </citation>
    <scope>NUCLEOTIDE SEQUENCE [LARGE SCALE GENOMIC DNA]</scope>
    <source>
        <strain evidence="9">DSM 22126</strain>
    </source>
</reference>
<dbReference type="InterPro" id="IPR003834">
    <property type="entry name" value="Cyt_c_assmbl_TM_dom"/>
</dbReference>
<feature type="domain" description="Cytochrome C biogenesis protein transmembrane" evidence="7">
    <location>
        <begin position="6"/>
        <end position="192"/>
    </location>
</feature>
<feature type="transmembrane region" description="Helical" evidence="6">
    <location>
        <begin position="264"/>
        <end position="281"/>
    </location>
</feature>
<dbReference type="AlphaFoldDB" id="A0A1H1NRV2"/>
<evidence type="ECO:0000256" key="3">
    <source>
        <dbReference type="ARBA" id="ARBA00022692"/>
    </source>
</evidence>
<dbReference type="PANTHER" id="PTHR31272">
    <property type="entry name" value="CYTOCHROME C-TYPE BIOGENESIS PROTEIN HI_1454-RELATED"/>
    <property type="match status" value="1"/>
</dbReference>
<evidence type="ECO:0000313" key="8">
    <source>
        <dbReference type="EMBL" id="SDS01495.1"/>
    </source>
</evidence>
<dbReference type="PANTHER" id="PTHR31272:SF4">
    <property type="entry name" value="CYTOCHROME C-TYPE BIOGENESIS PROTEIN HI_1454-RELATED"/>
    <property type="match status" value="1"/>
</dbReference>
<dbReference type="EMBL" id="LT629776">
    <property type="protein sequence ID" value="SDS01495.1"/>
    <property type="molecule type" value="Genomic_DNA"/>
</dbReference>
<feature type="transmembrane region" description="Helical" evidence="6">
    <location>
        <begin position="131"/>
        <end position="158"/>
    </location>
</feature>
<dbReference type="Pfam" id="PF02683">
    <property type="entry name" value="DsbD_TM"/>
    <property type="match status" value="1"/>
</dbReference>
<dbReference type="InterPro" id="IPR051790">
    <property type="entry name" value="Cytochrome_c-biogenesis_DsbD"/>
</dbReference>
<feature type="transmembrane region" description="Helical" evidence="6">
    <location>
        <begin position="45"/>
        <end position="69"/>
    </location>
</feature>
<comment type="similarity">
    <text evidence="2">Belongs to the DsbD family.</text>
</comment>
<organism evidence="8 9">
    <name type="scientific">Paraoerskovia marina</name>
    <dbReference type="NCBI Taxonomy" id="545619"/>
    <lineage>
        <taxon>Bacteria</taxon>
        <taxon>Bacillati</taxon>
        <taxon>Actinomycetota</taxon>
        <taxon>Actinomycetes</taxon>
        <taxon>Micrococcales</taxon>
        <taxon>Cellulomonadaceae</taxon>
        <taxon>Paraoerskovia</taxon>
    </lineage>
</organism>